<dbReference type="SUPFAM" id="SSF53474">
    <property type="entry name" value="alpha/beta-Hydrolases"/>
    <property type="match status" value="1"/>
</dbReference>
<dbReference type="EMBL" id="JAUMVS010000076">
    <property type="protein sequence ID" value="MDO4842001.1"/>
    <property type="molecule type" value="Genomic_DNA"/>
</dbReference>
<evidence type="ECO:0000313" key="2">
    <source>
        <dbReference type="EMBL" id="MDO4842001.1"/>
    </source>
</evidence>
<accession>A0AA43RJK3</accession>
<dbReference type="InterPro" id="IPR050266">
    <property type="entry name" value="AB_hydrolase_sf"/>
</dbReference>
<dbReference type="InterPro" id="IPR029058">
    <property type="entry name" value="AB_hydrolase_fold"/>
</dbReference>
<dbReference type="AlphaFoldDB" id="A0AA43RJK3"/>
<keyword evidence="2" id="KW-0378">Hydrolase</keyword>
<dbReference type="Proteomes" id="UP001168575">
    <property type="component" value="Unassembled WGS sequence"/>
</dbReference>
<organism evidence="2 3">
    <name type="scientific">Phoenicibacter congonensis</name>
    <dbReference type="NCBI Taxonomy" id="1944646"/>
    <lineage>
        <taxon>Bacteria</taxon>
        <taxon>Bacillati</taxon>
        <taxon>Actinomycetota</taxon>
        <taxon>Coriobacteriia</taxon>
        <taxon>Eggerthellales</taxon>
        <taxon>Eggerthellaceae</taxon>
        <taxon>Phoenicibacter</taxon>
    </lineage>
</organism>
<protein>
    <submittedName>
        <fullName evidence="2">Alpha/beta hydrolase</fullName>
    </submittedName>
</protein>
<dbReference type="PRINTS" id="PR00111">
    <property type="entry name" value="ABHYDROLASE"/>
</dbReference>
<dbReference type="GO" id="GO:0016787">
    <property type="term" value="F:hydrolase activity"/>
    <property type="evidence" value="ECO:0007669"/>
    <property type="project" value="UniProtKB-KW"/>
</dbReference>
<dbReference type="InterPro" id="IPR000073">
    <property type="entry name" value="AB_hydrolase_1"/>
</dbReference>
<keyword evidence="3" id="KW-1185">Reference proteome</keyword>
<dbReference type="Pfam" id="PF00561">
    <property type="entry name" value="Abhydrolase_1"/>
    <property type="match status" value="1"/>
</dbReference>
<evidence type="ECO:0000313" key="3">
    <source>
        <dbReference type="Proteomes" id="UP001168575"/>
    </source>
</evidence>
<dbReference type="Gene3D" id="3.40.50.1820">
    <property type="entry name" value="alpha/beta hydrolase"/>
    <property type="match status" value="1"/>
</dbReference>
<reference evidence="2" key="1">
    <citation type="submission" date="2023-07" db="EMBL/GenBank/DDBJ databases">
        <title>Between Cages and Wild: Unraveling the Impact of Captivity on Animal Microbiomes and Antimicrobial Resistance.</title>
        <authorList>
            <person name="Schmartz G.P."/>
            <person name="Rehner J."/>
            <person name="Schuff M.J."/>
            <person name="Becker S.L."/>
            <person name="Kravczyk M."/>
            <person name="Gurevich A."/>
            <person name="Francke R."/>
            <person name="Mueller R."/>
            <person name="Keller V."/>
            <person name="Keller A."/>
        </authorList>
    </citation>
    <scope>NUCLEOTIDE SEQUENCE</scope>
    <source>
        <strain evidence="2">S12M_St_49</strain>
    </source>
</reference>
<sequence length="340" mass="38205">MATNRLDVVRNYAIIPSLSNGKQTVQMYYETIGEGEPVIFLHQCMWNNFEFERVLPLVAAAGFKCYAPDTLGFGFSSPAPRGMELNDFTQSVVDFMDAIGVEKASFVGQHSGSLLMVDLAARFPERVDKLVFGGLAIYQDELRKDKHARRDQIGAYNMPITRNLKPGEVVGPETGFLQRQPDGSHMAAMFLEQLNENPDSKLEFVQRAAMANMLHFDKGGSCLMTALYAWDMKRVLPFVKQPSLQLVGSMDCVKPPVFESVDHAASRLGSEINKIKVIEYAGIMGWLDYPQEFAAEVIAFLRDPEGYVGTTGNALHRYMLETMFPVEEMLHFEDRCVYPE</sequence>
<gene>
    <name evidence="2" type="ORF">Q3982_04915</name>
</gene>
<comment type="caution">
    <text evidence="2">The sequence shown here is derived from an EMBL/GenBank/DDBJ whole genome shotgun (WGS) entry which is preliminary data.</text>
</comment>
<evidence type="ECO:0000259" key="1">
    <source>
        <dbReference type="Pfam" id="PF00561"/>
    </source>
</evidence>
<proteinExistence type="predicted"/>
<feature type="domain" description="AB hydrolase-1" evidence="1">
    <location>
        <begin position="37"/>
        <end position="132"/>
    </location>
</feature>
<name>A0AA43RJK3_9ACTN</name>
<dbReference type="PANTHER" id="PTHR43798">
    <property type="entry name" value="MONOACYLGLYCEROL LIPASE"/>
    <property type="match status" value="1"/>
</dbReference>